<protein>
    <submittedName>
        <fullName evidence="3">Plasmid stabilization protein</fullName>
    </submittedName>
</protein>
<reference evidence="3 4" key="1">
    <citation type="submission" date="2019-11" db="EMBL/GenBank/DDBJ databases">
        <title>Comparative genomics of hydrocarbon-degrading Desulfosarcina strains.</title>
        <authorList>
            <person name="Watanabe M."/>
            <person name="Kojima H."/>
            <person name="Fukui M."/>
        </authorList>
    </citation>
    <scope>NUCLEOTIDE SEQUENCE [LARGE SCALE GENOMIC DNA]</scope>
    <source>
        <strain evidence="3 4">28bB2T</strain>
    </source>
</reference>
<dbReference type="InterPro" id="IPR007712">
    <property type="entry name" value="RelE/ParE_toxin"/>
</dbReference>
<dbReference type="KEGG" id="dov:DSCO28_13900"/>
<gene>
    <name evidence="3" type="ORF">DSCO28_13900</name>
</gene>
<keyword evidence="2" id="KW-1277">Toxin-antitoxin system</keyword>
<evidence type="ECO:0000256" key="2">
    <source>
        <dbReference type="ARBA" id="ARBA00022649"/>
    </source>
</evidence>
<comment type="similarity">
    <text evidence="1">Belongs to the RelE toxin family.</text>
</comment>
<name>A0A5K7ZHJ9_9BACT</name>
<dbReference type="Gene3D" id="3.30.2310.20">
    <property type="entry name" value="RelE-like"/>
    <property type="match status" value="1"/>
</dbReference>
<dbReference type="AlphaFoldDB" id="A0A5K7ZHJ9"/>
<accession>A0A5K7ZHJ9</accession>
<dbReference type="Pfam" id="PF05016">
    <property type="entry name" value="ParE_toxin"/>
    <property type="match status" value="1"/>
</dbReference>
<evidence type="ECO:0000313" key="3">
    <source>
        <dbReference type="EMBL" id="BBO80824.1"/>
    </source>
</evidence>
<organism evidence="3 4">
    <name type="scientific">Desulfosarcina ovata subsp. sediminis</name>
    <dbReference type="NCBI Taxonomy" id="885957"/>
    <lineage>
        <taxon>Bacteria</taxon>
        <taxon>Pseudomonadati</taxon>
        <taxon>Thermodesulfobacteriota</taxon>
        <taxon>Desulfobacteria</taxon>
        <taxon>Desulfobacterales</taxon>
        <taxon>Desulfosarcinaceae</taxon>
        <taxon>Desulfosarcina</taxon>
    </lineage>
</organism>
<dbReference type="Proteomes" id="UP000425960">
    <property type="component" value="Chromosome"/>
</dbReference>
<sequence length="95" mass="10994">MQCAFSPRAELDLEEIGDYIARDNPSRAVSFIQEIRELCFKITAAPEAFPLRRELGKDIRMVAFRHYLVFYTVSDSVRIERILHGARYIPGIFGE</sequence>
<dbReference type="PANTHER" id="PTHR33755:SF6">
    <property type="entry name" value="PLASMID STABILIZATION SYSTEM PROTEIN"/>
    <property type="match status" value="1"/>
</dbReference>
<dbReference type="RefSeq" id="WP_155321670.1">
    <property type="nucleotide sequence ID" value="NZ_AP021876.1"/>
</dbReference>
<evidence type="ECO:0000256" key="1">
    <source>
        <dbReference type="ARBA" id="ARBA00006226"/>
    </source>
</evidence>
<dbReference type="PANTHER" id="PTHR33755">
    <property type="entry name" value="TOXIN PARE1-RELATED"/>
    <property type="match status" value="1"/>
</dbReference>
<dbReference type="InterPro" id="IPR051803">
    <property type="entry name" value="TA_system_RelE-like_toxin"/>
</dbReference>
<evidence type="ECO:0000313" key="4">
    <source>
        <dbReference type="Proteomes" id="UP000425960"/>
    </source>
</evidence>
<dbReference type="EMBL" id="AP021876">
    <property type="protein sequence ID" value="BBO80824.1"/>
    <property type="molecule type" value="Genomic_DNA"/>
</dbReference>
<proteinExistence type="inferred from homology"/>
<dbReference type="InterPro" id="IPR035093">
    <property type="entry name" value="RelE/ParE_toxin_dom_sf"/>
</dbReference>